<evidence type="ECO:0000259" key="9">
    <source>
        <dbReference type="Pfam" id="PF18967"/>
    </source>
</evidence>
<keyword evidence="7 8" id="KW-0472">Membrane</keyword>
<gene>
    <name evidence="10" type="ORF">QUF54_00040</name>
</gene>
<reference evidence="10" key="1">
    <citation type="submission" date="2023-06" db="EMBL/GenBank/DDBJ databases">
        <title>Uncultivated large filamentous bacteria from sulfidic sediments reveal new species and different genomic features in energy metabolism and defense.</title>
        <authorList>
            <person name="Fonseca A."/>
        </authorList>
    </citation>
    <scope>NUCLEOTIDE SEQUENCE</scope>
    <source>
        <strain evidence="10">HSG4</strain>
    </source>
</reference>
<evidence type="ECO:0000256" key="8">
    <source>
        <dbReference type="SAM" id="Phobius"/>
    </source>
</evidence>
<feature type="transmembrane region" description="Helical" evidence="8">
    <location>
        <begin position="54"/>
        <end position="81"/>
    </location>
</feature>
<dbReference type="Proteomes" id="UP001171945">
    <property type="component" value="Unassembled WGS sequence"/>
</dbReference>
<feature type="transmembrane region" description="Helical" evidence="8">
    <location>
        <begin position="152"/>
        <end position="174"/>
    </location>
</feature>
<organism evidence="10 11">
    <name type="scientific">Candidatus Marithioploca araucensis</name>
    <dbReference type="NCBI Taxonomy" id="70273"/>
    <lineage>
        <taxon>Bacteria</taxon>
        <taxon>Pseudomonadati</taxon>
        <taxon>Pseudomonadota</taxon>
        <taxon>Gammaproteobacteria</taxon>
        <taxon>Thiotrichales</taxon>
        <taxon>Thiotrichaceae</taxon>
        <taxon>Candidatus Marithioploca</taxon>
    </lineage>
</organism>
<evidence type="ECO:0000256" key="1">
    <source>
        <dbReference type="ARBA" id="ARBA00004236"/>
    </source>
</evidence>
<evidence type="ECO:0000256" key="2">
    <source>
        <dbReference type="ARBA" id="ARBA00022475"/>
    </source>
</evidence>
<evidence type="ECO:0000256" key="7">
    <source>
        <dbReference type="ARBA" id="ARBA00023136"/>
    </source>
</evidence>
<keyword evidence="11" id="KW-1185">Reference proteome</keyword>
<dbReference type="Pfam" id="PF18967">
    <property type="entry name" value="PycTM"/>
    <property type="match status" value="1"/>
</dbReference>
<evidence type="ECO:0000256" key="6">
    <source>
        <dbReference type="ARBA" id="ARBA00023118"/>
    </source>
</evidence>
<proteinExistence type="predicted"/>
<name>A0ABT7VPY8_9GAMM</name>
<comment type="caution">
    <text evidence="10">The sequence shown here is derived from an EMBL/GenBank/DDBJ whole genome shotgun (WGS) entry which is preliminary data.</text>
</comment>
<evidence type="ECO:0000313" key="10">
    <source>
        <dbReference type="EMBL" id="MDM8561724.1"/>
    </source>
</evidence>
<keyword evidence="5 8" id="KW-1133">Transmembrane helix</keyword>
<dbReference type="InterPro" id="IPR043760">
    <property type="entry name" value="PycTM_dom"/>
</dbReference>
<keyword evidence="4" id="KW-0547">Nucleotide-binding</keyword>
<dbReference type="EMBL" id="JAUCGM010000001">
    <property type="protein sequence ID" value="MDM8561724.1"/>
    <property type="molecule type" value="Genomic_DNA"/>
</dbReference>
<feature type="domain" description="Pycsar effector protein" evidence="9">
    <location>
        <begin position="9"/>
        <end position="171"/>
    </location>
</feature>
<keyword evidence="3 8" id="KW-0812">Transmembrane</keyword>
<keyword evidence="6" id="KW-0051">Antiviral defense</keyword>
<protein>
    <submittedName>
        <fullName evidence="10">DUF5706 domain-containing protein</fullName>
    </submittedName>
</protein>
<sequence>MSNNLEDKLETILKHVNDWLKFAEQKNATLVALNAGAVWGVSKLLTGSLQPYGALYYLSVVGYISLFASIFVCLTTFFPVLSNVWFKPGEKKSTDNAIFFGDIAKYSAAEYLILLKSKVNIESSHPGLELDYANQITNNASIALKKYKSYNIAAWLFFMSVMLFLMLFLLVFLLKLLKT</sequence>
<evidence type="ECO:0000313" key="11">
    <source>
        <dbReference type="Proteomes" id="UP001171945"/>
    </source>
</evidence>
<keyword evidence="2" id="KW-1003">Cell membrane</keyword>
<evidence type="ECO:0000256" key="5">
    <source>
        <dbReference type="ARBA" id="ARBA00022989"/>
    </source>
</evidence>
<evidence type="ECO:0000256" key="4">
    <source>
        <dbReference type="ARBA" id="ARBA00022741"/>
    </source>
</evidence>
<evidence type="ECO:0000256" key="3">
    <source>
        <dbReference type="ARBA" id="ARBA00022692"/>
    </source>
</evidence>
<accession>A0ABT7VPY8</accession>
<comment type="subcellular location">
    <subcellularLocation>
        <location evidence="1">Cell membrane</location>
    </subcellularLocation>
</comment>